<organism evidence="2 3">
    <name type="scientific">Hondaea fermentalgiana</name>
    <dbReference type="NCBI Taxonomy" id="2315210"/>
    <lineage>
        <taxon>Eukaryota</taxon>
        <taxon>Sar</taxon>
        <taxon>Stramenopiles</taxon>
        <taxon>Bigyra</taxon>
        <taxon>Labyrinthulomycetes</taxon>
        <taxon>Thraustochytrida</taxon>
        <taxon>Thraustochytriidae</taxon>
        <taxon>Hondaea</taxon>
    </lineage>
</organism>
<keyword evidence="3" id="KW-1185">Reference proteome</keyword>
<dbReference type="EMBL" id="BEYU01000162">
    <property type="protein sequence ID" value="GBG33570.1"/>
    <property type="molecule type" value="Genomic_DNA"/>
</dbReference>
<evidence type="ECO:0000313" key="2">
    <source>
        <dbReference type="EMBL" id="GBG33570.1"/>
    </source>
</evidence>
<sequence length="265" mass="30277">MMGAAKLAVVMLLAMSMVAQLADARRSYLQRLERSIDMKVSKEPGGRFSAVTKFKLVDGAPACTIDPNTGLPVNAEPQRAYFKTNSRIRRLTKVYLVEIDFNPCGHPPQTKWDIPHFDIHWYHDSETTEFHPQDDSVVCTPPEGYPFDFVCDDPEWFYAPEGVEAGNLAEGLTIDDHGVQNMGTHWYNHDLPASEDWDEPVFIQGTYDGSLVFYELMFPARVIEEEKFHYYAPSYPDKTFSFLPDMLMTWSKDGYAYMKVYGSIP</sequence>
<dbReference type="InParanoid" id="A0A2R5GRU5"/>
<comment type="caution">
    <text evidence="2">The sequence shown here is derived from an EMBL/GenBank/DDBJ whole genome shotgun (WGS) entry which is preliminary data.</text>
</comment>
<protein>
    <submittedName>
        <fullName evidence="2">Uncharacterized protein</fullName>
    </submittedName>
</protein>
<gene>
    <name evidence="2" type="ORF">FCC1311_097932</name>
</gene>
<name>A0A2R5GRU5_9STRA</name>
<reference evidence="2 3" key="1">
    <citation type="submission" date="2017-12" db="EMBL/GenBank/DDBJ databases">
        <title>Sequencing, de novo assembly and annotation of complete genome of a new Thraustochytrid species, strain FCC1311.</title>
        <authorList>
            <person name="Sedici K."/>
            <person name="Godart F."/>
            <person name="Aiese Cigliano R."/>
            <person name="Sanseverino W."/>
            <person name="Barakat M."/>
            <person name="Ortet P."/>
            <person name="Marechal E."/>
            <person name="Cagnac O."/>
            <person name="Amato A."/>
        </authorList>
    </citation>
    <scope>NUCLEOTIDE SEQUENCE [LARGE SCALE GENOMIC DNA]</scope>
</reference>
<dbReference type="Proteomes" id="UP000241890">
    <property type="component" value="Unassembled WGS sequence"/>
</dbReference>
<proteinExistence type="predicted"/>
<feature type="chain" id="PRO_5015328308" evidence="1">
    <location>
        <begin position="25"/>
        <end position="265"/>
    </location>
</feature>
<keyword evidence="1" id="KW-0732">Signal</keyword>
<accession>A0A2R5GRU5</accession>
<feature type="signal peptide" evidence="1">
    <location>
        <begin position="1"/>
        <end position="24"/>
    </location>
</feature>
<evidence type="ECO:0000256" key="1">
    <source>
        <dbReference type="SAM" id="SignalP"/>
    </source>
</evidence>
<evidence type="ECO:0000313" key="3">
    <source>
        <dbReference type="Proteomes" id="UP000241890"/>
    </source>
</evidence>
<dbReference type="AlphaFoldDB" id="A0A2R5GRU5"/>
<dbReference type="OrthoDB" id="44216at2759"/>